<evidence type="ECO:0000313" key="9">
    <source>
        <dbReference type="EMBL" id="MDQ0748255.1"/>
    </source>
</evidence>
<feature type="transmembrane region" description="Helical" evidence="8">
    <location>
        <begin position="240"/>
        <end position="257"/>
    </location>
</feature>
<dbReference type="PROSITE" id="PS50283">
    <property type="entry name" value="NA_SOLUT_SYMP_3"/>
    <property type="match status" value="1"/>
</dbReference>
<dbReference type="CDD" id="cd10322">
    <property type="entry name" value="SLC5sbd"/>
    <property type="match status" value="1"/>
</dbReference>
<keyword evidence="10" id="KW-1185">Reference proteome</keyword>
<keyword evidence="3" id="KW-0813">Transport</keyword>
<name>A0ABU0QMQ7_9ACTN</name>
<evidence type="ECO:0000256" key="7">
    <source>
        <dbReference type="SAM" id="MobiDB-lite"/>
    </source>
</evidence>
<sequence>MSDRATQLSAFVLVLVLISVLGFSAVRWRRAGELSSLDEWGLGGRRFGTWTTWFLIGGDLYTAYTFVAVPAIVFGSGALGFFALPYTVILYPLVYLTVVRLWSVSRALGLVTPADFVRVRYGSRALACLVAVTGLAATVPYLALQLAGISSVLSTMGITGHGAITVAFAVVAAYTYRSGMRAPAVIAIVKDVLITGLVIVSLLWIPSRLGGWDHVFDTARAGFAASPQSSDGILLHGDDHLQYVTLALGSALALFLYPHMTTSLLAAADRNTVKRTLAALPAYSLLLGLIALFGYLALAAGVTPLPDASGQPDPTTVVPLLFQGMFPPWLAGIAFAALGIAALVPAAVMSIAAGNLVTRNLYREYVNPLATDAQEARVSKVASLFSKAGALALVVVADPQLSVGLQLAGGVLVLQTLPAIALGLYTRWFHRFGLVAGLVAGLAAGLVMLYLIDDPAHGRAHFAASAFPLADLGLPTGATVYAGLLALIVNLVVAGLVTALLRARGVPDGPDITSPDDYLSDPGRRMGVRGPRSDTDPPVGSRKSV</sequence>
<feature type="transmembrane region" description="Helical" evidence="8">
    <location>
        <begin position="403"/>
        <end position="425"/>
    </location>
</feature>
<feature type="transmembrane region" description="Helical" evidence="8">
    <location>
        <begin position="329"/>
        <end position="357"/>
    </location>
</feature>
<evidence type="ECO:0000256" key="3">
    <source>
        <dbReference type="ARBA" id="ARBA00022448"/>
    </source>
</evidence>
<dbReference type="RefSeq" id="WP_307175016.1">
    <property type="nucleotide sequence ID" value="NZ_JAUSYP010000001.1"/>
</dbReference>
<evidence type="ECO:0000256" key="5">
    <source>
        <dbReference type="ARBA" id="ARBA00022989"/>
    </source>
</evidence>
<organism evidence="9 10">
    <name type="scientific">Streptomyces africanus</name>
    <dbReference type="NCBI Taxonomy" id="231024"/>
    <lineage>
        <taxon>Bacteria</taxon>
        <taxon>Bacillati</taxon>
        <taxon>Actinomycetota</taxon>
        <taxon>Actinomycetes</taxon>
        <taxon>Kitasatosporales</taxon>
        <taxon>Streptomycetaceae</taxon>
        <taxon>Streptomyces</taxon>
    </lineage>
</organism>
<feature type="transmembrane region" description="Helical" evidence="8">
    <location>
        <begin position="123"/>
        <end position="143"/>
    </location>
</feature>
<comment type="similarity">
    <text evidence="2">Belongs to the sodium:solute symporter (SSF) (TC 2.A.21) family.</text>
</comment>
<feature type="region of interest" description="Disordered" evidence="7">
    <location>
        <begin position="512"/>
        <end position="545"/>
    </location>
</feature>
<comment type="caution">
    <text evidence="9">The sequence shown here is derived from an EMBL/GenBank/DDBJ whole genome shotgun (WGS) entry which is preliminary data.</text>
</comment>
<feature type="transmembrane region" description="Helical" evidence="8">
    <location>
        <begin position="378"/>
        <end position="397"/>
    </location>
</feature>
<reference evidence="9 10" key="1">
    <citation type="submission" date="2023-07" db="EMBL/GenBank/DDBJ databases">
        <title>Comparative genomics of wheat-associated soil bacteria to identify genetic determinants of phenazine resistance.</title>
        <authorList>
            <person name="Mouncey N."/>
        </authorList>
    </citation>
    <scope>NUCLEOTIDE SEQUENCE [LARGE SCALE GENOMIC DNA]</scope>
    <source>
        <strain evidence="9 10">B3I12</strain>
    </source>
</reference>
<protein>
    <submittedName>
        <fullName evidence="9">SSS family solute:Na+ symporter</fullName>
    </submittedName>
</protein>
<feature type="transmembrane region" description="Helical" evidence="8">
    <location>
        <begin position="79"/>
        <end position="102"/>
    </location>
</feature>
<feature type="transmembrane region" description="Helical" evidence="8">
    <location>
        <begin position="277"/>
        <end position="298"/>
    </location>
</feature>
<feature type="transmembrane region" description="Helical" evidence="8">
    <location>
        <begin position="149"/>
        <end position="172"/>
    </location>
</feature>
<feature type="transmembrane region" description="Helical" evidence="8">
    <location>
        <begin position="184"/>
        <end position="205"/>
    </location>
</feature>
<evidence type="ECO:0000256" key="4">
    <source>
        <dbReference type="ARBA" id="ARBA00022692"/>
    </source>
</evidence>
<proteinExistence type="inferred from homology"/>
<feature type="transmembrane region" description="Helical" evidence="8">
    <location>
        <begin position="47"/>
        <end position="73"/>
    </location>
</feature>
<evidence type="ECO:0000256" key="1">
    <source>
        <dbReference type="ARBA" id="ARBA00004141"/>
    </source>
</evidence>
<evidence type="ECO:0000313" key="10">
    <source>
        <dbReference type="Proteomes" id="UP001232755"/>
    </source>
</evidence>
<keyword evidence="4 8" id="KW-0812">Transmembrane</keyword>
<dbReference type="EMBL" id="JAUSYP010000001">
    <property type="protein sequence ID" value="MDQ0748255.1"/>
    <property type="molecule type" value="Genomic_DNA"/>
</dbReference>
<keyword evidence="6 8" id="KW-0472">Membrane</keyword>
<dbReference type="InterPro" id="IPR050277">
    <property type="entry name" value="Sodium:Solute_Symporter"/>
</dbReference>
<feature type="transmembrane region" description="Helical" evidence="8">
    <location>
        <begin position="432"/>
        <end position="452"/>
    </location>
</feature>
<feature type="transmembrane region" description="Helical" evidence="8">
    <location>
        <begin position="478"/>
        <end position="501"/>
    </location>
</feature>
<dbReference type="Gene3D" id="1.20.1730.10">
    <property type="entry name" value="Sodium/glucose cotransporter"/>
    <property type="match status" value="1"/>
</dbReference>
<dbReference type="InterPro" id="IPR038377">
    <property type="entry name" value="Na/Glc_symporter_sf"/>
</dbReference>
<evidence type="ECO:0000256" key="6">
    <source>
        <dbReference type="ARBA" id="ARBA00023136"/>
    </source>
</evidence>
<dbReference type="PANTHER" id="PTHR48086:SF8">
    <property type="entry name" value="MONOCARBOXYLIC ACID PERMEASE"/>
    <property type="match status" value="1"/>
</dbReference>
<comment type="subcellular location">
    <subcellularLocation>
        <location evidence="1">Membrane</location>
        <topology evidence="1">Multi-pass membrane protein</topology>
    </subcellularLocation>
</comment>
<evidence type="ECO:0000256" key="2">
    <source>
        <dbReference type="ARBA" id="ARBA00006434"/>
    </source>
</evidence>
<gene>
    <name evidence="9" type="ORF">QF034_002486</name>
</gene>
<accession>A0ABU0QMQ7</accession>
<feature type="transmembrane region" description="Helical" evidence="8">
    <location>
        <begin position="6"/>
        <end position="26"/>
    </location>
</feature>
<dbReference type="Proteomes" id="UP001232755">
    <property type="component" value="Unassembled WGS sequence"/>
</dbReference>
<evidence type="ECO:0000256" key="8">
    <source>
        <dbReference type="SAM" id="Phobius"/>
    </source>
</evidence>
<keyword evidence="5 8" id="KW-1133">Transmembrane helix</keyword>
<dbReference type="NCBIfam" id="NF046076">
    <property type="entry name" value="monocarbox_MctP"/>
    <property type="match status" value="1"/>
</dbReference>
<dbReference type="PANTHER" id="PTHR48086">
    <property type="entry name" value="SODIUM/PROLINE SYMPORTER-RELATED"/>
    <property type="match status" value="1"/>
</dbReference>
<dbReference type="InterPro" id="IPR001734">
    <property type="entry name" value="Na/solute_symporter"/>
</dbReference>